<dbReference type="InterPro" id="IPR007361">
    <property type="entry name" value="DUF427"/>
</dbReference>
<proteinExistence type="predicted"/>
<accession>A0A6J4HB67</accession>
<evidence type="ECO:0000313" key="2">
    <source>
        <dbReference type="EMBL" id="CAA9219658.1"/>
    </source>
</evidence>
<dbReference type="InterPro" id="IPR038694">
    <property type="entry name" value="DUF427_sf"/>
</dbReference>
<dbReference type="EMBL" id="CADCTF010000022">
    <property type="protein sequence ID" value="CAA9219658.1"/>
    <property type="molecule type" value="Genomic_DNA"/>
</dbReference>
<feature type="domain" description="DUF427" evidence="1">
    <location>
        <begin position="23"/>
        <end position="114"/>
    </location>
</feature>
<reference evidence="2" key="1">
    <citation type="submission" date="2020-02" db="EMBL/GenBank/DDBJ databases">
        <authorList>
            <person name="Meier V. D."/>
        </authorList>
    </citation>
    <scope>NUCLEOTIDE SEQUENCE</scope>
    <source>
        <strain evidence="2">AVDCRST_MAG50</strain>
    </source>
</reference>
<evidence type="ECO:0000259" key="1">
    <source>
        <dbReference type="Pfam" id="PF04248"/>
    </source>
</evidence>
<dbReference type="PANTHER" id="PTHR34310:SF9">
    <property type="entry name" value="BLR5716 PROTEIN"/>
    <property type="match status" value="1"/>
</dbReference>
<gene>
    <name evidence="2" type="ORF">AVDCRST_MAG50-420</name>
</gene>
<protein>
    <submittedName>
        <fullName evidence="2">COGs COG2343</fullName>
    </submittedName>
</protein>
<dbReference type="Gene3D" id="2.170.150.40">
    <property type="entry name" value="Domain of unknown function (DUF427)"/>
    <property type="match status" value="1"/>
</dbReference>
<dbReference type="PANTHER" id="PTHR34310">
    <property type="entry name" value="DUF427 DOMAIN PROTEIN (AFU_ORTHOLOGUE AFUA_3G02220)"/>
    <property type="match status" value="1"/>
</dbReference>
<dbReference type="AlphaFoldDB" id="A0A6J4HB67"/>
<dbReference type="Pfam" id="PF04248">
    <property type="entry name" value="NTP_transf_9"/>
    <property type="match status" value="1"/>
</dbReference>
<sequence>MTKPVLLPSETHPITVTPTGGRVVVSLGDRVLADSTRALTLQEASYPAVQYLPLDDADPAVLERTEHTTYCPFKGDAGYFSVVTDGGVLENSVWFYEKPHDAVAEIAGHIAFYANKVDVRLDVTE</sequence>
<organism evidence="2">
    <name type="scientific">uncultured Acidimicrobiales bacterium</name>
    <dbReference type="NCBI Taxonomy" id="310071"/>
    <lineage>
        <taxon>Bacteria</taxon>
        <taxon>Bacillati</taxon>
        <taxon>Actinomycetota</taxon>
        <taxon>Acidimicrobiia</taxon>
        <taxon>Acidimicrobiales</taxon>
        <taxon>environmental samples</taxon>
    </lineage>
</organism>
<name>A0A6J4HB67_9ACTN</name>